<dbReference type="CDD" id="cd03784">
    <property type="entry name" value="GT1_Gtf-like"/>
    <property type="match status" value="1"/>
</dbReference>
<evidence type="ECO:0000256" key="1">
    <source>
        <dbReference type="ARBA" id="ARBA00009995"/>
    </source>
</evidence>
<accession>A0A5P8JXA7</accession>
<dbReference type="AlphaFoldDB" id="A0A5P8JXA7"/>
<reference evidence="4 5" key="1">
    <citation type="submission" date="2019-10" db="EMBL/GenBank/DDBJ databases">
        <title>Streptomyces sp. strain GY16 isolated from leaves of Broussonetia papyrifera.</title>
        <authorList>
            <person name="Mo P."/>
        </authorList>
    </citation>
    <scope>NUCLEOTIDE SEQUENCE [LARGE SCALE GENOMIC DNA]</scope>
    <source>
        <strain evidence="4 5">GY16</strain>
    </source>
</reference>
<proteinExistence type="inferred from homology"/>
<comment type="similarity">
    <text evidence="1">Belongs to the UDP-glycosyltransferase family.</text>
</comment>
<dbReference type="InterPro" id="IPR050426">
    <property type="entry name" value="Glycosyltransferase_28"/>
</dbReference>
<dbReference type="RefSeq" id="WP_152166593.1">
    <property type="nucleotide sequence ID" value="NZ_CP045096.1"/>
</dbReference>
<dbReference type="FunFam" id="3.40.50.2000:FF:000072">
    <property type="entry name" value="Glycosyl transferase"/>
    <property type="match status" value="1"/>
</dbReference>
<evidence type="ECO:0000259" key="3">
    <source>
        <dbReference type="Pfam" id="PF06722"/>
    </source>
</evidence>
<gene>
    <name evidence="4" type="ORF">F9278_01355</name>
</gene>
<dbReference type="InterPro" id="IPR006326">
    <property type="entry name" value="UDPGT_MGT-like"/>
</dbReference>
<dbReference type="GO" id="GO:0017000">
    <property type="term" value="P:antibiotic biosynthetic process"/>
    <property type="evidence" value="ECO:0007669"/>
    <property type="project" value="UniProtKB-ARBA"/>
</dbReference>
<dbReference type="GO" id="GO:0016758">
    <property type="term" value="F:hexosyltransferase activity"/>
    <property type="evidence" value="ECO:0007669"/>
    <property type="project" value="InterPro"/>
</dbReference>
<sequence>MSTISFLNISMHGHVNPTLPVVAELVRRGHTVTYHASPAFRAEIEAVGATVRDYPGGNPPFPDPPTPLTWMEVLAETAVRWLPGVLADLRRDRPDLIVHDSACLWGAVAARELGVPAVSSFTTFAFGRQVPSPTHGSWELLAAARARPRSLWGYLRSRRELRRRFAAGGLPLLDVANIRQPLNLVYTSREFQPAAEEFDGSYRFVGPSIGSRPADPSFPLDRLQDPVLYASLGTVFNADPQLLRTFATALAPLGGTVIVSTGQTDPDALGPLPANVLPYRFVPQPEVLARAALFVTHGGMNSVNEALYAGVPLLVVPQGADQPMVARRVVELGAGLSMRTEDVARGTVRTLARRLLHEPGFRAAAAGLRTAQHEAGGHRRAADELEACLRAAGPVRRPVPVDPSQRG</sequence>
<dbReference type="PROSITE" id="PS00375">
    <property type="entry name" value="UDPGT"/>
    <property type="match status" value="1"/>
</dbReference>
<evidence type="ECO:0000313" key="5">
    <source>
        <dbReference type="Proteomes" id="UP000327294"/>
    </source>
</evidence>
<dbReference type="Gene3D" id="3.40.50.2000">
    <property type="entry name" value="Glycogen Phosphorylase B"/>
    <property type="match status" value="2"/>
</dbReference>
<dbReference type="InterPro" id="IPR010610">
    <property type="entry name" value="EryCIII-like_C"/>
</dbReference>
<dbReference type="Pfam" id="PF06722">
    <property type="entry name" value="EryCIII-like_C"/>
    <property type="match status" value="1"/>
</dbReference>
<dbReference type="SUPFAM" id="SSF53756">
    <property type="entry name" value="UDP-Glycosyltransferase/glycogen phosphorylase"/>
    <property type="match status" value="1"/>
</dbReference>
<dbReference type="GO" id="GO:0008194">
    <property type="term" value="F:UDP-glycosyltransferase activity"/>
    <property type="evidence" value="ECO:0007669"/>
    <property type="project" value="InterPro"/>
</dbReference>
<protein>
    <submittedName>
        <fullName evidence="4">Oleandomycin glycosyltransferase</fullName>
    </submittedName>
</protein>
<keyword evidence="2 4" id="KW-0808">Transferase</keyword>
<dbReference type="InterPro" id="IPR002213">
    <property type="entry name" value="UDP_glucos_trans"/>
</dbReference>
<dbReference type="NCBIfam" id="TIGR01426">
    <property type="entry name" value="MGT"/>
    <property type="match status" value="1"/>
</dbReference>
<organism evidence="4 5">
    <name type="scientific">Streptomyces phaeolivaceus</name>
    <dbReference type="NCBI Taxonomy" id="2653200"/>
    <lineage>
        <taxon>Bacteria</taxon>
        <taxon>Bacillati</taxon>
        <taxon>Actinomycetota</taxon>
        <taxon>Actinomycetes</taxon>
        <taxon>Kitasatosporales</taxon>
        <taxon>Streptomycetaceae</taxon>
        <taxon>Streptomyces</taxon>
    </lineage>
</organism>
<evidence type="ECO:0000313" key="4">
    <source>
        <dbReference type="EMBL" id="QFQ95057.1"/>
    </source>
</evidence>
<dbReference type="PANTHER" id="PTHR48050:SF13">
    <property type="entry name" value="STEROL 3-BETA-GLUCOSYLTRANSFERASE UGT80A2"/>
    <property type="match status" value="1"/>
</dbReference>
<evidence type="ECO:0000256" key="2">
    <source>
        <dbReference type="ARBA" id="ARBA00022679"/>
    </source>
</evidence>
<dbReference type="PANTHER" id="PTHR48050">
    <property type="entry name" value="STEROL 3-BETA-GLUCOSYLTRANSFERASE"/>
    <property type="match status" value="1"/>
</dbReference>
<name>A0A5P8JXA7_9ACTN</name>
<dbReference type="Proteomes" id="UP000327294">
    <property type="component" value="Chromosome"/>
</dbReference>
<feature type="domain" description="Erythromycin biosynthesis protein CIII-like C-terminal" evidence="3">
    <location>
        <begin position="250"/>
        <end position="370"/>
    </location>
</feature>
<dbReference type="EMBL" id="CP045096">
    <property type="protein sequence ID" value="QFQ95057.1"/>
    <property type="molecule type" value="Genomic_DNA"/>
</dbReference>
<dbReference type="KEGG" id="sphv:F9278_01355"/>
<dbReference type="InterPro" id="IPR035595">
    <property type="entry name" value="UDP_glycos_trans_CS"/>
</dbReference>
<keyword evidence="5" id="KW-1185">Reference proteome</keyword>